<comment type="caution">
    <text evidence="1">The sequence shown here is derived from an EMBL/GenBank/DDBJ whole genome shotgun (WGS) entry which is preliminary data.</text>
</comment>
<name>A0A4C1T0X6_EUMVA</name>
<dbReference type="Proteomes" id="UP000299102">
    <property type="component" value="Unassembled WGS sequence"/>
</dbReference>
<reference evidence="1 2" key="1">
    <citation type="journal article" date="2019" name="Commun. Biol.">
        <title>The bagworm genome reveals a unique fibroin gene that provides high tensile strength.</title>
        <authorList>
            <person name="Kono N."/>
            <person name="Nakamura H."/>
            <person name="Ohtoshi R."/>
            <person name="Tomita M."/>
            <person name="Numata K."/>
            <person name="Arakawa K."/>
        </authorList>
    </citation>
    <scope>NUCLEOTIDE SEQUENCE [LARGE SCALE GENOMIC DNA]</scope>
</reference>
<evidence type="ECO:0000313" key="1">
    <source>
        <dbReference type="EMBL" id="GBP06911.1"/>
    </source>
</evidence>
<keyword evidence="2" id="KW-1185">Reference proteome</keyword>
<dbReference type="AlphaFoldDB" id="A0A4C1T0X6"/>
<accession>A0A4C1T0X6</accession>
<proteinExistence type="predicted"/>
<gene>
    <name evidence="1" type="ORF">EVAR_4364_1</name>
</gene>
<organism evidence="1 2">
    <name type="scientific">Eumeta variegata</name>
    <name type="common">Bagworm moth</name>
    <name type="synonym">Eumeta japonica</name>
    <dbReference type="NCBI Taxonomy" id="151549"/>
    <lineage>
        <taxon>Eukaryota</taxon>
        <taxon>Metazoa</taxon>
        <taxon>Ecdysozoa</taxon>
        <taxon>Arthropoda</taxon>
        <taxon>Hexapoda</taxon>
        <taxon>Insecta</taxon>
        <taxon>Pterygota</taxon>
        <taxon>Neoptera</taxon>
        <taxon>Endopterygota</taxon>
        <taxon>Lepidoptera</taxon>
        <taxon>Glossata</taxon>
        <taxon>Ditrysia</taxon>
        <taxon>Tineoidea</taxon>
        <taxon>Psychidae</taxon>
        <taxon>Oiketicinae</taxon>
        <taxon>Eumeta</taxon>
    </lineage>
</organism>
<dbReference type="EMBL" id="BGZK01000024">
    <property type="protein sequence ID" value="GBP06911.1"/>
    <property type="molecule type" value="Genomic_DNA"/>
</dbReference>
<evidence type="ECO:0000313" key="2">
    <source>
        <dbReference type="Proteomes" id="UP000299102"/>
    </source>
</evidence>
<protein>
    <submittedName>
        <fullName evidence="1">Uncharacterized protein</fullName>
    </submittedName>
</protein>
<sequence>MQSHASQRARMLECASLKMPLCDVDANPSSRPSSRFQDEERQRIWYRIEIDINLFYIYAGDAIGESQF</sequence>